<name>A0ABP4XYU6_9ACTN</name>
<reference evidence="3" key="1">
    <citation type="journal article" date="2019" name="Int. J. Syst. Evol. Microbiol.">
        <title>The Global Catalogue of Microorganisms (GCM) 10K type strain sequencing project: providing services to taxonomists for standard genome sequencing and annotation.</title>
        <authorList>
            <consortium name="The Broad Institute Genomics Platform"/>
            <consortium name="The Broad Institute Genome Sequencing Center for Infectious Disease"/>
            <person name="Wu L."/>
            <person name="Ma J."/>
        </authorList>
    </citation>
    <scope>NUCLEOTIDE SEQUENCE [LARGE SCALE GENOMIC DNA]</scope>
    <source>
        <strain evidence="3">JCM 13250</strain>
    </source>
</reference>
<comment type="caution">
    <text evidence="2">The sequence shown here is derived from an EMBL/GenBank/DDBJ whole genome shotgun (WGS) entry which is preliminary data.</text>
</comment>
<gene>
    <name evidence="2" type="ORF">GCM10009682_16360</name>
</gene>
<keyword evidence="1" id="KW-0812">Transmembrane</keyword>
<evidence type="ECO:0008006" key="4">
    <source>
        <dbReference type="Google" id="ProtNLM"/>
    </source>
</evidence>
<feature type="transmembrane region" description="Helical" evidence="1">
    <location>
        <begin position="103"/>
        <end position="123"/>
    </location>
</feature>
<proteinExistence type="predicted"/>
<keyword evidence="1" id="KW-0472">Membrane</keyword>
<keyword evidence="1" id="KW-1133">Transmembrane helix</keyword>
<evidence type="ECO:0000313" key="3">
    <source>
        <dbReference type="Proteomes" id="UP001500218"/>
    </source>
</evidence>
<sequence length="125" mass="12753">MAAPLRQVLVAGAFTLVGLALLAVPARFEGPVLVPVSDGHGLSVLDGIGAGLLAVAVTWLEVLVVWRLPRLALPPRALFGLGLLAGLGIGLVIASAFSGFFWWWAVGAGAVGVAALVLVPLTARR</sequence>
<evidence type="ECO:0000256" key="1">
    <source>
        <dbReference type="SAM" id="Phobius"/>
    </source>
</evidence>
<feature type="transmembrane region" description="Helical" evidence="1">
    <location>
        <begin position="47"/>
        <end position="66"/>
    </location>
</feature>
<feature type="transmembrane region" description="Helical" evidence="1">
    <location>
        <begin position="78"/>
        <end position="97"/>
    </location>
</feature>
<evidence type="ECO:0000313" key="2">
    <source>
        <dbReference type="EMBL" id="GAA1795355.1"/>
    </source>
</evidence>
<keyword evidence="3" id="KW-1185">Reference proteome</keyword>
<dbReference type="RefSeq" id="WP_344127972.1">
    <property type="nucleotide sequence ID" value="NZ_BAAALT010000039.1"/>
</dbReference>
<protein>
    <recommendedName>
        <fullName evidence="4">Major facilitator superfamily (MFS) profile domain-containing protein</fullName>
    </recommendedName>
</protein>
<dbReference type="Proteomes" id="UP001500218">
    <property type="component" value="Unassembled WGS sequence"/>
</dbReference>
<organism evidence="2 3">
    <name type="scientific">Luedemannella flava</name>
    <dbReference type="NCBI Taxonomy" id="349316"/>
    <lineage>
        <taxon>Bacteria</taxon>
        <taxon>Bacillati</taxon>
        <taxon>Actinomycetota</taxon>
        <taxon>Actinomycetes</taxon>
        <taxon>Micromonosporales</taxon>
        <taxon>Micromonosporaceae</taxon>
        <taxon>Luedemannella</taxon>
    </lineage>
</organism>
<dbReference type="EMBL" id="BAAALT010000039">
    <property type="protein sequence ID" value="GAA1795355.1"/>
    <property type="molecule type" value="Genomic_DNA"/>
</dbReference>
<accession>A0ABP4XYU6</accession>